<feature type="transmembrane region" description="Helical" evidence="5">
    <location>
        <begin position="381"/>
        <end position="402"/>
    </location>
</feature>
<feature type="transmembrane region" description="Helical" evidence="5">
    <location>
        <begin position="41"/>
        <end position="64"/>
    </location>
</feature>
<dbReference type="Pfam" id="PF13520">
    <property type="entry name" value="AA_permease_2"/>
    <property type="match status" value="1"/>
</dbReference>
<gene>
    <name evidence="6" type="ORF">GCM10023210_35990</name>
</gene>
<evidence type="ECO:0000313" key="6">
    <source>
        <dbReference type="EMBL" id="GAA5099056.1"/>
    </source>
</evidence>
<dbReference type="InterPro" id="IPR002293">
    <property type="entry name" value="AA/rel_permease1"/>
</dbReference>
<feature type="transmembrane region" description="Helical" evidence="5">
    <location>
        <begin position="408"/>
        <end position="424"/>
    </location>
</feature>
<dbReference type="EMBL" id="BAABHX010000007">
    <property type="protein sequence ID" value="GAA5099056.1"/>
    <property type="molecule type" value="Genomic_DNA"/>
</dbReference>
<feature type="transmembrane region" description="Helical" evidence="5">
    <location>
        <begin position="150"/>
        <end position="169"/>
    </location>
</feature>
<evidence type="ECO:0000256" key="2">
    <source>
        <dbReference type="ARBA" id="ARBA00022692"/>
    </source>
</evidence>
<dbReference type="InterPro" id="IPR050598">
    <property type="entry name" value="AminoAcid_Transporter"/>
</dbReference>
<dbReference type="RefSeq" id="WP_345207176.1">
    <property type="nucleotide sequence ID" value="NZ_BAABHX010000007.1"/>
</dbReference>
<feature type="transmembrane region" description="Helical" evidence="5">
    <location>
        <begin position="12"/>
        <end position="35"/>
    </location>
</feature>
<feature type="transmembrane region" description="Helical" evidence="5">
    <location>
        <begin position="85"/>
        <end position="110"/>
    </location>
</feature>
<feature type="transmembrane region" description="Helical" evidence="5">
    <location>
        <begin position="323"/>
        <end position="341"/>
    </location>
</feature>
<reference evidence="7" key="1">
    <citation type="journal article" date="2019" name="Int. J. Syst. Evol. Microbiol.">
        <title>The Global Catalogue of Microorganisms (GCM) 10K type strain sequencing project: providing services to taxonomists for standard genome sequencing and annotation.</title>
        <authorList>
            <consortium name="The Broad Institute Genomics Platform"/>
            <consortium name="The Broad Institute Genome Sequencing Center for Infectious Disease"/>
            <person name="Wu L."/>
            <person name="Ma J."/>
        </authorList>
    </citation>
    <scope>NUCLEOTIDE SEQUENCE [LARGE SCALE GENOMIC DNA]</scope>
    <source>
        <strain evidence="7">JCM 18019</strain>
    </source>
</reference>
<comment type="subcellular location">
    <subcellularLocation>
        <location evidence="1">Membrane</location>
        <topology evidence="1">Multi-pass membrane protein</topology>
    </subcellularLocation>
</comment>
<keyword evidence="7" id="KW-1185">Reference proteome</keyword>
<evidence type="ECO:0000256" key="5">
    <source>
        <dbReference type="SAM" id="Phobius"/>
    </source>
</evidence>
<evidence type="ECO:0000313" key="7">
    <source>
        <dbReference type="Proteomes" id="UP001500353"/>
    </source>
</evidence>
<evidence type="ECO:0000256" key="4">
    <source>
        <dbReference type="ARBA" id="ARBA00023136"/>
    </source>
</evidence>
<feature type="transmembrane region" description="Helical" evidence="5">
    <location>
        <begin position="347"/>
        <end position="369"/>
    </location>
</feature>
<dbReference type="Gene3D" id="1.20.1740.10">
    <property type="entry name" value="Amino acid/polyamine transporter I"/>
    <property type="match status" value="1"/>
</dbReference>
<protein>
    <submittedName>
        <fullName evidence="6">Amino acid permease</fullName>
    </submittedName>
</protein>
<comment type="caution">
    <text evidence="6">The sequence shown here is derived from an EMBL/GenBank/DDBJ whole genome shotgun (WGS) entry which is preliminary data.</text>
</comment>
<organism evidence="6 7">
    <name type="scientific">Chryseobacterium ginsengisoli</name>
    <dbReference type="NCBI Taxonomy" id="363853"/>
    <lineage>
        <taxon>Bacteria</taxon>
        <taxon>Pseudomonadati</taxon>
        <taxon>Bacteroidota</taxon>
        <taxon>Flavobacteriia</taxon>
        <taxon>Flavobacteriales</taxon>
        <taxon>Weeksellaceae</taxon>
        <taxon>Chryseobacterium group</taxon>
        <taxon>Chryseobacterium</taxon>
    </lineage>
</organism>
<feature type="transmembrane region" description="Helical" evidence="5">
    <location>
        <begin position="189"/>
        <end position="208"/>
    </location>
</feature>
<feature type="transmembrane region" description="Helical" evidence="5">
    <location>
        <begin position="116"/>
        <end position="138"/>
    </location>
</feature>
<dbReference type="Proteomes" id="UP001500353">
    <property type="component" value="Unassembled WGS sequence"/>
</dbReference>
<name>A0ABP9MMW1_9FLAO</name>
<feature type="transmembrane region" description="Helical" evidence="5">
    <location>
        <begin position="229"/>
        <end position="248"/>
    </location>
</feature>
<accession>A0ABP9MMW1</accession>
<feature type="transmembrane region" description="Helical" evidence="5">
    <location>
        <begin position="278"/>
        <end position="297"/>
    </location>
</feature>
<evidence type="ECO:0000256" key="3">
    <source>
        <dbReference type="ARBA" id="ARBA00022989"/>
    </source>
</evidence>
<keyword evidence="4 5" id="KW-0472">Membrane</keyword>
<dbReference type="PANTHER" id="PTHR11785">
    <property type="entry name" value="AMINO ACID TRANSPORTER"/>
    <property type="match status" value="1"/>
</dbReference>
<keyword evidence="3 5" id="KW-1133">Transmembrane helix</keyword>
<dbReference type="PANTHER" id="PTHR11785:SF512">
    <property type="entry name" value="SOBREMESA, ISOFORM B"/>
    <property type="match status" value="1"/>
</dbReference>
<sequence>MNSTSHQIGWKTAVAIVVSNMIGTGIFTTLGFQLADITNTYSIFLLWSIGGILALFGAFCYAELGSHFKGNGGDFIYLKETYHPVLGYLVSWISLIIGFSSPVALAALAMSKYLSAFNVSFGNSFAIGVIFLVAIFLSFSLKASSRFHNFFTFIKIAFIIVLIILGVGLSESESIGNSLKLDDSWKNEIMLPAFATSLVFVTYSYTGWNSASYIAGEIKDVQKNLPKSLIIGTVFVTVCYLMVNYIMLKHAPVNQLAGKEDVMGEAANNMLGHTFGKVVNIFIALQLVATISGYLWVGSRLTQAFAKENKLWKSLSITNQKGIPVRAIFAHAVIATLIILTGSFKEIFVYTAFILQLFASLAISTAFFITKSDRKIFKSNLFYIFPTVFLLFSVYILYFTFIHNPKESIIGLGIVALGIVLYLIDRKITKSKA</sequence>
<proteinExistence type="predicted"/>
<dbReference type="PIRSF" id="PIRSF006060">
    <property type="entry name" value="AA_transporter"/>
    <property type="match status" value="1"/>
</dbReference>
<keyword evidence="2 5" id="KW-0812">Transmembrane</keyword>
<evidence type="ECO:0000256" key="1">
    <source>
        <dbReference type="ARBA" id="ARBA00004141"/>
    </source>
</evidence>